<dbReference type="InterPro" id="IPR027458">
    <property type="entry name" value="STE2_TM1-TM2_sf"/>
</dbReference>
<comment type="caution">
    <text evidence="3">The sequence shown here is derived from an EMBL/GenBank/DDBJ whole genome shotgun (WGS) entry which is preliminary data.</text>
</comment>
<dbReference type="PRINTS" id="PR00250">
    <property type="entry name" value="GPCRSTE2"/>
</dbReference>
<dbReference type="GO" id="GO:0038038">
    <property type="term" value="C:G protein-coupled receptor homodimeric complex"/>
    <property type="evidence" value="ECO:0007669"/>
    <property type="project" value="TreeGrafter"/>
</dbReference>
<evidence type="ECO:0000256" key="1">
    <source>
        <dbReference type="SAM" id="MobiDB-lite"/>
    </source>
</evidence>
<feature type="transmembrane region" description="Helical" evidence="2">
    <location>
        <begin position="203"/>
        <end position="225"/>
    </location>
</feature>
<feature type="compositionally biased region" description="Polar residues" evidence="1">
    <location>
        <begin position="468"/>
        <end position="479"/>
    </location>
</feature>
<reference evidence="3 4" key="1">
    <citation type="journal article" date="2016" name="Genome Biol. Evol.">
        <title>Divergent and convergent evolution of fungal pathogenicity.</title>
        <authorList>
            <person name="Shang Y."/>
            <person name="Xiao G."/>
            <person name="Zheng P."/>
            <person name="Cen K."/>
            <person name="Zhan S."/>
            <person name="Wang C."/>
        </authorList>
    </citation>
    <scope>NUCLEOTIDE SEQUENCE [LARGE SCALE GENOMIC DNA]</scope>
    <source>
        <strain evidence="3 4">ARSEF 7405</strain>
    </source>
</reference>
<feature type="region of interest" description="Disordered" evidence="1">
    <location>
        <begin position="338"/>
        <end position="358"/>
    </location>
</feature>
<dbReference type="PANTHER" id="PTHR28009">
    <property type="entry name" value="PHEROMONE ALPHA FACTOR RECEPTOR"/>
    <property type="match status" value="1"/>
</dbReference>
<keyword evidence="2" id="KW-0472">Membrane</keyword>
<proteinExistence type="predicted"/>
<dbReference type="OrthoDB" id="5402633at2759"/>
<feature type="transmembrane region" description="Helical" evidence="2">
    <location>
        <begin position="166"/>
        <end position="191"/>
    </location>
</feature>
<dbReference type="PANTHER" id="PTHR28009:SF1">
    <property type="entry name" value="PHEROMONE ALPHA FACTOR RECEPTOR"/>
    <property type="match status" value="1"/>
</dbReference>
<name>A0A167VMP9_9EURO</name>
<gene>
    <name evidence="3" type="ORF">AAP_05453</name>
</gene>
<keyword evidence="2" id="KW-1133">Transmembrane helix</keyword>
<dbReference type="EMBL" id="AZGZ01000031">
    <property type="protein sequence ID" value="KZZ87749.1"/>
    <property type="molecule type" value="Genomic_DNA"/>
</dbReference>
<feature type="region of interest" description="Disordered" evidence="1">
    <location>
        <begin position="368"/>
        <end position="387"/>
    </location>
</feature>
<dbReference type="InterPro" id="IPR000366">
    <property type="entry name" value="GPCR_STE2"/>
</dbReference>
<accession>A0A167VMP9</accession>
<dbReference type="AlphaFoldDB" id="A0A167VMP9"/>
<feature type="transmembrane region" description="Helical" evidence="2">
    <location>
        <begin position="126"/>
        <end position="146"/>
    </location>
</feature>
<evidence type="ECO:0000313" key="4">
    <source>
        <dbReference type="Proteomes" id="UP000242877"/>
    </source>
</evidence>
<feature type="transmembrane region" description="Helical" evidence="2">
    <location>
        <begin position="246"/>
        <end position="269"/>
    </location>
</feature>
<protein>
    <submittedName>
        <fullName evidence="3">Fungal pheromone mating factor STE2 GPCR</fullName>
    </submittedName>
</protein>
<dbReference type="Proteomes" id="UP000242877">
    <property type="component" value="Unassembled WGS sequence"/>
</dbReference>
<dbReference type="VEuPathDB" id="FungiDB:AAP_05453"/>
<keyword evidence="4" id="KW-1185">Reference proteome</keyword>
<feature type="transmembrane region" description="Helical" evidence="2">
    <location>
        <begin position="86"/>
        <end position="106"/>
    </location>
</feature>
<evidence type="ECO:0000313" key="3">
    <source>
        <dbReference type="EMBL" id="KZZ87749.1"/>
    </source>
</evidence>
<keyword evidence="2" id="KW-0812">Transmembrane</keyword>
<dbReference type="GO" id="GO:0004932">
    <property type="term" value="F:mating-type factor pheromone receptor activity"/>
    <property type="evidence" value="ECO:0007669"/>
    <property type="project" value="InterPro"/>
</dbReference>
<dbReference type="Gene3D" id="1.10.287.920">
    <property type="entry name" value="Pheromone alpha factor receptor"/>
    <property type="match status" value="1"/>
</dbReference>
<dbReference type="Pfam" id="PF02116">
    <property type="entry name" value="STE2"/>
    <property type="match status" value="1"/>
</dbReference>
<sequence length="559" mass="62182">MSLINYETSSLPYVKDKLIFFPPGPNAGLPGTPLSYVAVDDLGRFFRQQCLYETVYGVQLGATFIVFLMLVFLTRRSQRETWLFRFNALALLMNIARVISLLVPYFTALADPYAMASTDLSLVRPGTIAALVLEVWFNLFLVICCYSSLFLQAQSLTSTLWGRKRVVFICMNWSMAIIPPLARFIAAIPYSMDIVNRTRKLPAWVNTFVMGVFAFGTSYHALLFVGKLGYSMHTRKKLGLRQFGPIQVVFIMLCQTMFLPAFFMILEFGVPEGNLYNSISLTLLACFLPLSSFWAEVMSQMEQEELGLLTPKSKTPKKVEDTTIIKLLQHTRDHMDFLDRDRSPEAPGTVGPSALGQETMGARLLAGSDTRDLEQGAPSPGSRRDNQTFLSSLAAVNRGATTLHYKTLSAAGTAWSDSSGLHPEYASMMRQSLESDGLSSHEATKGRSALNTPTSPYRVSEVYCDPSTPGSESSSDWDKQSFQPTKLYRISEVSNLRGQMAVMTQVTAQCPTLGLSGGTRDEFLGSLPGIRVERRIELHEEHLPAKSPSIKEEFETIET</sequence>
<organism evidence="3 4">
    <name type="scientific">Ascosphaera apis ARSEF 7405</name>
    <dbReference type="NCBI Taxonomy" id="392613"/>
    <lineage>
        <taxon>Eukaryota</taxon>
        <taxon>Fungi</taxon>
        <taxon>Dikarya</taxon>
        <taxon>Ascomycota</taxon>
        <taxon>Pezizomycotina</taxon>
        <taxon>Eurotiomycetes</taxon>
        <taxon>Eurotiomycetidae</taxon>
        <taxon>Onygenales</taxon>
        <taxon>Ascosphaeraceae</taxon>
        <taxon>Ascosphaera</taxon>
    </lineage>
</organism>
<dbReference type="GO" id="GO:0000750">
    <property type="term" value="P:pheromone-dependent signal transduction involved in conjugation with cellular fusion"/>
    <property type="evidence" value="ECO:0007669"/>
    <property type="project" value="TreeGrafter"/>
</dbReference>
<feature type="region of interest" description="Disordered" evidence="1">
    <location>
        <begin position="431"/>
        <end position="479"/>
    </location>
</feature>
<evidence type="ECO:0000256" key="2">
    <source>
        <dbReference type="SAM" id="Phobius"/>
    </source>
</evidence>
<feature type="transmembrane region" description="Helical" evidence="2">
    <location>
        <begin position="54"/>
        <end position="74"/>
    </location>
</feature>